<reference evidence="3 4" key="1">
    <citation type="journal article" date="2012" name="Genome Biol.">
        <title>Sequencing three crocodilian genomes to illuminate the evolution of archosaurs and amniotes.</title>
        <authorList>
            <person name="St John J.A."/>
            <person name="Braun E.L."/>
            <person name="Isberg S.R."/>
            <person name="Miles L.G."/>
            <person name="Chong A.Y."/>
            <person name="Gongora J."/>
            <person name="Dalzell P."/>
            <person name="Moran C."/>
            <person name="Bed'hom B."/>
            <person name="Abzhanov A."/>
            <person name="Burgess S.C."/>
            <person name="Cooksey A.M."/>
            <person name="Castoe T.A."/>
            <person name="Crawford N.G."/>
            <person name="Densmore L.D."/>
            <person name="Drew J.C."/>
            <person name="Edwards S.V."/>
            <person name="Faircloth B.C."/>
            <person name="Fujita M.K."/>
            <person name="Greenwold M.J."/>
            <person name="Hoffmann F.G."/>
            <person name="Howard J.M."/>
            <person name="Iguchi T."/>
            <person name="Janes D.E."/>
            <person name="Khan S.Y."/>
            <person name="Kohno S."/>
            <person name="de Koning A.J."/>
            <person name="Lance S.L."/>
            <person name="McCarthy F.M."/>
            <person name="McCormack J.E."/>
            <person name="Merchant M.E."/>
            <person name="Peterson D.G."/>
            <person name="Pollock D.D."/>
            <person name="Pourmand N."/>
            <person name="Raney B.J."/>
            <person name="Roessler K.A."/>
            <person name="Sanford J.R."/>
            <person name="Sawyer R.H."/>
            <person name="Schmidt C.J."/>
            <person name="Triplett E.W."/>
            <person name="Tuberville T.D."/>
            <person name="Venegas-Anaya M."/>
            <person name="Howard J.T."/>
            <person name="Jarvis E.D."/>
            <person name="Guillette L.J.Jr."/>
            <person name="Glenn T.C."/>
            <person name="Green R.E."/>
            <person name="Ray D.A."/>
        </authorList>
    </citation>
    <scope>NUCLEOTIDE SEQUENCE [LARGE SCALE GENOMIC DNA]</scope>
    <source>
        <strain evidence="3">KSC_2009_1</strain>
    </source>
</reference>
<dbReference type="CDD" id="cd00198">
    <property type="entry name" value="vWFA"/>
    <property type="match status" value="1"/>
</dbReference>
<dbReference type="eggNOG" id="ENOG502QTDG">
    <property type="taxonomic scope" value="Eukaryota"/>
</dbReference>
<dbReference type="PANTHER" id="PTHR46478">
    <property type="entry name" value="VON WILLEBRAND FACTOR A DOMAIN-CONTAINING PROTEIN 3A"/>
    <property type="match status" value="1"/>
</dbReference>
<feature type="domain" description="VWFA" evidence="2">
    <location>
        <begin position="972"/>
        <end position="1168"/>
    </location>
</feature>
<feature type="region of interest" description="Disordered" evidence="1">
    <location>
        <begin position="796"/>
        <end position="822"/>
    </location>
</feature>
<evidence type="ECO:0000259" key="2">
    <source>
        <dbReference type="PROSITE" id="PS50234"/>
    </source>
</evidence>
<dbReference type="Proteomes" id="UP000050525">
    <property type="component" value="Unassembled WGS sequence"/>
</dbReference>
<dbReference type="EMBL" id="AKHW03004154">
    <property type="protein sequence ID" value="KYO30623.1"/>
    <property type="molecule type" value="Genomic_DNA"/>
</dbReference>
<dbReference type="Gene3D" id="3.40.50.410">
    <property type="entry name" value="von Willebrand factor, type A domain"/>
    <property type="match status" value="2"/>
</dbReference>
<gene>
    <name evidence="3" type="primary">VWA3A</name>
    <name evidence="3" type="ORF">Y1Q_0008258</name>
</gene>
<dbReference type="SUPFAM" id="SSF53300">
    <property type="entry name" value="vWA-like"/>
    <property type="match status" value="2"/>
</dbReference>
<protein>
    <submittedName>
        <fullName evidence="3">von Willebrand factor A domain-containing protein 3A</fullName>
    </submittedName>
</protein>
<dbReference type="SMART" id="SM00327">
    <property type="entry name" value="VWA"/>
    <property type="match status" value="1"/>
</dbReference>
<evidence type="ECO:0000313" key="4">
    <source>
        <dbReference type="Proteomes" id="UP000050525"/>
    </source>
</evidence>
<name>A0A151N1C2_ALLMI</name>
<dbReference type="InterPro" id="IPR036465">
    <property type="entry name" value="vWFA_dom_sf"/>
</dbReference>
<dbReference type="AlphaFoldDB" id="A0A151N1C2"/>
<dbReference type="Pfam" id="PF13768">
    <property type="entry name" value="VWA_3"/>
    <property type="match status" value="3"/>
</dbReference>
<accession>A0A151N1C2</accession>
<organism evidence="3 4">
    <name type="scientific">Alligator mississippiensis</name>
    <name type="common">American alligator</name>
    <dbReference type="NCBI Taxonomy" id="8496"/>
    <lineage>
        <taxon>Eukaryota</taxon>
        <taxon>Metazoa</taxon>
        <taxon>Chordata</taxon>
        <taxon>Craniata</taxon>
        <taxon>Vertebrata</taxon>
        <taxon>Euteleostomi</taxon>
        <taxon>Archelosauria</taxon>
        <taxon>Archosauria</taxon>
        <taxon>Crocodylia</taxon>
        <taxon>Alligatoridae</taxon>
        <taxon>Alligatorinae</taxon>
        <taxon>Alligator</taxon>
    </lineage>
</organism>
<dbReference type="PROSITE" id="PS50234">
    <property type="entry name" value="VWFA"/>
    <property type="match status" value="1"/>
</dbReference>
<dbReference type="InterPro" id="IPR002035">
    <property type="entry name" value="VWF_A"/>
</dbReference>
<evidence type="ECO:0000256" key="1">
    <source>
        <dbReference type="SAM" id="MobiDB-lite"/>
    </source>
</evidence>
<keyword evidence="4" id="KW-1185">Reference proteome</keyword>
<evidence type="ECO:0000313" key="3">
    <source>
        <dbReference type="EMBL" id="KYO30623.1"/>
    </source>
</evidence>
<sequence length="1197" mass="136329">MERGRARWLQSGGRLSLSTMDVQTRKMAQLLDNDLFLEKVGVSGGSDGPSERGLPSRRNVTITDLELDNGLLVTHVNQTQDLLKVQKNKVHSSEMQTTEEWLRIHGLESMQLTLEDLIKKGTFVLNAENATEQIEFTAETVVNFESKLSEVMQLYHQRIQWLLEDSRRVFGLIKGTRVGLLVDVSDISCGPRLLDFQKNLLCLIDEQLCYKKQLYFLSFGTEISFPWENPTNVNVHVLHKARQWVQELKPSGGCNLLKGLKKVLTKTDLNSLVLVVGCCPDQSSEILSDYIQQCTLGRKLLVHAVTYECSNHVPPAILKNLTAVVGGRYHCYSSKGENYDSSDIHLLLLESQKAKALLNRIKQIFPGRTHDLLVTRMQEISTDFAKVMPANFLPKHESPLVIQMPTFLAKTSASWLKTNGLKAKKLSLYQVLAPNAFSPVEEFVPILQKTVSSTLHERAMMQFEWHDGTVKNVHVDPPILYHYQKQLARMVRIYEKRIDWLSVGSRRIWGTICERRVVILVDMSVINSLYIIYIQHSLRLLLEEQMSNKDCFNIIAFGSDITAWKPEMVPSVPDNLQSAWRWILSLQCKGSRNFMSALRRATEVDFKDKDEHGSQGIYVLTTGVPDQEMHAVSAYVAEVCGGCDLQLHVCLFNITGDLDNSSIIPARYASPNETASIFKEIVRAANGRFHWFGETGIYESDDISIIMSEMEKAVNYSQKCALLVESLKQCSGSKFPNQFIPEEDLKMLLKKEKSRPQKLPSPKATAVTLARMNTRDNCDGEKNAAIRALTWRPTSAKAEIPPSQPLKEWSQAGQKKKHKSRKQPEISISVFYLDKGKNVGAVYRKYPKTKAVRRSVPFAALPKEEEMCSSKEWLSKHGLKKLKLELPRIMFGPECLHQKKMVESLHKKVSARYCTIFPSVEIKGTVRHLQLQPKELEEYVEQLERVLQRYVQRIQWLLSGSRRLFGTILETKVCILIDTSGSTDPYLQQVTQELTSLIWEQLRKNDARFNLLRFAENTEAWQECLVEATDETCHDAVQWVSKFQAYGNTCILKALQKAFSFQDVEALYVLTDGKPDTSCSLVLKEIEKLRKKQTIKIHTISFNCADRGANEFLKKLASHTGGRYHRCIGDVDGQLAAHRMLTEGFDDEDDPVFPFFEGDDLKKLAQEVAKARSFLIQAKSFRLLLEKWKLDQKDKSL</sequence>
<proteinExistence type="predicted"/>
<dbReference type="STRING" id="8496.A0A151N1C2"/>
<comment type="caution">
    <text evidence="3">The sequence shown here is derived from an EMBL/GenBank/DDBJ whole genome shotgun (WGS) entry which is preliminary data.</text>
</comment>
<dbReference type="PANTHER" id="PTHR46478:SF1">
    <property type="entry name" value="VON WILLEBRAND FACTOR A DOMAIN-CONTAINING PROTEIN 3A"/>
    <property type="match status" value="1"/>
</dbReference>